<feature type="region of interest" description="Disordered" evidence="1">
    <location>
        <begin position="120"/>
        <end position="151"/>
    </location>
</feature>
<comment type="caution">
    <text evidence="3">The sequence shown here is derived from an EMBL/GenBank/DDBJ whole genome shotgun (WGS) entry which is preliminary data.</text>
</comment>
<accession>A0ABW4ISS5</accession>
<proteinExistence type="predicted"/>
<keyword evidence="4" id="KW-1185">Reference proteome</keyword>
<name>A0ABW4ISS5_9ACTN</name>
<reference evidence="4" key="1">
    <citation type="journal article" date="2019" name="Int. J. Syst. Evol. Microbiol.">
        <title>The Global Catalogue of Microorganisms (GCM) 10K type strain sequencing project: providing services to taxonomists for standard genome sequencing and annotation.</title>
        <authorList>
            <consortium name="The Broad Institute Genomics Platform"/>
            <consortium name="The Broad Institute Genome Sequencing Center for Infectious Disease"/>
            <person name="Wu L."/>
            <person name="Ma J."/>
        </authorList>
    </citation>
    <scope>NUCLEOTIDE SEQUENCE [LARGE SCALE GENOMIC DNA]</scope>
    <source>
        <strain evidence="4">CGMCC 1.12470</strain>
    </source>
</reference>
<keyword evidence="2" id="KW-0472">Membrane</keyword>
<organism evidence="3 4">
    <name type="scientific">Streptomyces caeni</name>
    <dbReference type="NCBI Taxonomy" id="2307231"/>
    <lineage>
        <taxon>Bacteria</taxon>
        <taxon>Bacillati</taxon>
        <taxon>Actinomycetota</taxon>
        <taxon>Actinomycetes</taxon>
        <taxon>Kitasatosporales</taxon>
        <taxon>Streptomycetaceae</taxon>
        <taxon>Streptomyces</taxon>
    </lineage>
</organism>
<dbReference type="Proteomes" id="UP001597261">
    <property type="component" value="Unassembled WGS sequence"/>
</dbReference>
<feature type="transmembrane region" description="Helical" evidence="2">
    <location>
        <begin position="20"/>
        <end position="39"/>
    </location>
</feature>
<feature type="transmembrane region" description="Helical" evidence="2">
    <location>
        <begin position="59"/>
        <end position="78"/>
    </location>
</feature>
<keyword evidence="2" id="KW-1133">Transmembrane helix</keyword>
<evidence type="ECO:0000256" key="1">
    <source>
        <dbReference type="SAM" id="MobiDB-lite"/>
    </source>
</evidence>
<sequence>MPTVIVIGSKASTDALTKVISFAAVGVHIGFQMVVLAALRARLKGWQPSGKYRLGRWGLPVNVAALVYGVIAIVNMCWPRTPGTPWYDNWIVPPSAVVVVGTGLVCMAVHRSYGRSDAPYDDAIPQDAPVPTAAVPGADAGPGTDRTPVDA</sequence>
<evidence type="ECO:0008006" key="5">
    <source>
        <dbReference type="Google" id="ProtNLM"/>
    </source>
</evidence>
<dbReference type="EMBL" id="JBHUDX010000053">
    <property type="protein sequence ID" value="MFD1660435.1"/>
    <property type="molecule type" value="Genomic_DNA"/>
</dbReference>
<dbReference type="RefSeq" id="WP_381084519.1">
    <property type="nucleotide sequence ID" value="NZ_JBHUDX010000053.1"/>
</dbReference>
<evidence type="ECO:0000313" key="3">
    <source>
        <dbReference type="EMBL" id="MFD1660435.1"/>
    </source>
</evidence>
<feature type="transmembrane region" description="Helical" evidence="2">
    <location>
        <begin position="90"/>
        <end position="109"/>
    </location>
</feature>
<protein>
    <recommendedName>
        <fullName evidence="5">Amino acid permease</fullName>
    </recommendedName>
</protein>
<gene>
    <name evidence="3" type="ORF">ACFSL4_20045</name>
</gene>
<evidence type="ECO:0000256" key="2">
    <source>
        <dbReference type="SAM" id="Phobius"/>
    </source>
</evidence>
<keyword evidence="2" id="KW-0812">Transmembrane</keyword>
<evidence type="ECO:0000313" key="4">
    <source>
        <dbReference type="Proteomes" id="UP001597261"/>
    </source>
</evidence>